<feature type="compositionally biased region" description="Basic and acidic residues" evidence="1">
    <location>
        <begin position="343"/>
        <end position="353"/>
    </location>
</feature>
<dbReference type="EMBL" id="BTSY01000001">
    <property type="protein sequence ID" value="GMT10247.1"/>
    <property type="molecule type" value="Genomic_DNA"/>
</dbReference>
<feature type="compositionally biased region" description="Polar residues" evidence="1">
    <location>
        <begin position="354"/>
        <end position="365"/>
    </location>
</feature>
<proteinExistence type="predicted"/>
<sequence length="527" mass="59984">ELGLDNADRLFSGFDETIHGYSNAYQRKKQLSADCSYIPVKEMQMGTMSGYRRKDGVRKEEDQPIKFYGFPLKETVENAIKLDVIKDYLVNAVPTPGVYSTMRDGSAFRDALNLLQPGEKLLPVHIYFDDATPASSLGYKSSAYQMAYFHLTVAALPSHLTAGLRFKYPLTIAHSKDVASSNFTPVYNYIVSEFKKLVTIDMEWKGRTYTMRLVLISILGDNKGMHEFSGLSTSFSSGSICRWCPALYHDMHHCLRACTLSLRSKDEYDDVISSGNELMMEHHGIKFSCQLNSLPGFHTTLSSPPDFFHDVLEGVSRKEVHRLQQFLSRRGLSRENLNERIARHDYGRTDDSNRPSALSQPTGTTIGNKANQSWVLIRYLLVIAEDYGDVDSPEWVHFRLFALLVESITKMSYTDVEVDKLEEDIEEWLGSYVTLYGAEEMVSSNGRFKSSITPKHHFLLHYPHHVRTFGPLIHLSTFTYEQMHLAGKAKSYITKCFINLPLTISNTYALVCAERRSRPYLEMTPSK</sequence>
<feature type="region of interest" description="Disordered" evidence="1">
    <location>
        <begin position="343"/>
        <end position="365"/>
    </location>
</feature>
<comment type="caution">
    <text evidence="2">The sequence shown here is derived from an EMBL/GenBank/DDBJ whole genome shotgun (WGS) entry which is preliminary data.</text>
</comment>
<evidence type="ECO:0000313" key="3">
    <source>
        <dbReference type="Proteomes" id="UP001432322"/>
    </source>
</evidence>
<gene>
    <name evidence="2" type="ORF">PFISCL1PPCAC_1544</name>
</gene>
<dbReference type="Proteomes" id="UP001432322">
    <property type="component" value="Unassembled WGS sequence"/>
</dbReference>
<organism evidence="2 3">
    <name type="scientific">Pristionchus fissidentatus</name>
    <dbReference type="NCBI Taxonomy" id="1538716"/>
    <lineage>
        <taxon>Eukaryota</taxon>
        <taxon>Metazoa</taxon>
        <taxon>Ecdysozoa</taxon>
        <taxon>Nematoda</taxon>
        <taxon>Chromadorea</taxon>
        <taxon>Rhabditida</taxon>
        <taxon>Rhabditina</taxon>
        <taxon>Diplogasteromorpha</taxon>
        <taxon>Diplogasteroidea</taxon>
        <taxon>Neodiplogasteridae</taxon>
        <taxon>Pristionchus</taxon>
    </lineage>
</organism>
<keyword evidence="3" id="KW-1185">Reference proteome</keyword>
<accession>A0AAV5UUL0</accession>
<feature type="non-terminal residue" evidence="2">
    <location>
        <position position="527"/>
    </location>
</feature>
<evidence type="ECO:0000256" key="1">
    <source>
        <dbReference type="SAM" id="MobiDB-lite"/>
    </source>
</evidence>
<dbReference type="PANTHER" id="PTHR31912">
    <property type="entry name" value="IP13529P"/>
    <property type="match status" value="1"/>
</dbReference>
<evidence type="ECO:0000313" key="2">
    <source>
        <dbReference type="EMBL" id="GMT10247.1"/>
    </source>
</evidence>
<reference evidence="2" key="1">
    <citation type="submission" date="2023-10" db="EMBL/GenBank/DDBJ databases">
        <title>Genome assembly of Pristionchus species.</title>
        <authorList>
            <person name="Yoshida K."/>
            <person name="Sommer R.J."/>
        </authorList>
    </citation>
    <scope>NUCLEOTIDE SEQUENCE</scope>
    <source>
        <strain evidence="2">RS5133</strain>
    </source>
</reference>
<protein>
    <submittedName>
        <fullName evidence="2">Uncharacterized protein</fullName>
    </submittedName>
</protein>
<feature type="non-terminal residue" evidence="2">
    <location>
        <position position="1"/>
    </location>
</feature>
<dbReference type="PANTHER" id="PTHR31912:SF36">
    <property type="entry name" value="C2H2-TYPE DOMAIN-CONTAINING PROTEIN"/>
    <property type="match status" value="1"/>
</dbReference>
<dbReference type="AlphaFoldDB" id="A0AAV5UUL0"/>
<name>A0AAV5UUL0_9BILA</name>